<dbReference type="EC" id="3.4.21.102" evidence="3"/>
<feature type="domain" description="Tail specific protease" evidence="2">
    <location>
        <begin position="189"/>
        <end position="409"/>
    </location>
</feature>
<dbReference type="GO" id="GO:0004252">
    <property type="term" value="F:serine-type endopeptidase activity"/>
    <property type="evidence" value="ECO:0007669"/>
    <property type="project" value="UniProtKB-EC"/>
</dbReference>
<dbReference type="EMBL" id="CAXJIO010000001">
    <property type="protein sequence ID" value="CAL2101066.1"/>
    <property type="molecule type" value="Genomic_DNA"/>
</dbReference>
<dbReference type="SMART" id="SM00245">
    <property type="entry name" value="TSPc"/>
    <property type="match status" value="1"/>
</dbReference>
<dbReference type="InterPro" id="IPR041613">
    <property type="entry name" value="Pept_S41_N"/>
</dbReference>
<proteinExistence type="predicted"/>
<evidence type="ECO:0000259" key="2">
    <source>
        <dbReference type="SMART" id="SM00245"/>
    </source>
</evidence>
<evidence type="ECO:0000313" key="4">
    <source>
        <dbReference type="Proteomes" id="UP001497527"/>
    </source>
</evidence>
<dbReference type="PROSITE" id="PS51257">
    <property type="entry name" value="PROKAR_LIPOPROTEIN"/>
    <property type="match status" value="1"/>
</dbReference>
<feature type="chain" id="PRO_5045591369" evidence="1">
    <location>
        <begin position="22"/>
        <end position="470"/>
    </location>
</feature>
<dbReference type="Proteomes" id="UP001497527">
    <property type="component" value="Unassembled WGS sequence"/>
</dbReference>
<dbReference type="RefSeq" id="WP_348719026.1">
    <property type="nucleotide sequence ID" value="NZ_CAXJIO010000001.1"/>
</dbReference>
<sequence>MKFFKSTLLLLISIVIFSCSRDELSPENVQVQSFIWRGLNAYYLWQGEIPDLSDNKFISDQQLFNYLSDKGEPANFFNSLLYQKGTIDKWSWIVDDYVALEQAFQGTTRTTGMEFGIAEFKSDPTKVFGYVRYVVAGTDAANKGVTRGMIFTEVDGTELTQQNYRSLLFSNNNAYTIHLADFNAGDPITNATTINLTKSTNTENPILVAKTLDEGGKKIGYLMYNGFISNFDMQLNQVFAQFKADNITELIVDLRYNGGGSVNTATYLASMITGQFKGEIFAKQQWNSKFMNALADPDNLNNRFTDKIDSQSINSLNLTNVYFITTDGSASASELLMNGLVPHITVKSVGTKTHGKYVGSITLYDSPNFYNKVNINPNHKWAMQPIVLEIVNKDGNNDKDGIDPTVEFPEDYGNLGILGDKAEPLLARTLQLITTGSRAFSLQRVPFELKTISSSKANSPTYNNMYVELE</sequence>
<keyword evidence="3" id="KW-0645">Protease</keyword>
<keyword evidence="3" id="KW-0378">Hydrolase</keyword>
<organism evidence="3 4">
    <name type="scientific">Tenacibaculum polynesiense</name>
    <dbReference type="NCBI Taxonomy" id="3137857"/>
    <lineage>
        <taxon>Bacteria</taxon>
        <taxon>Pseudomonadati</taxon>
        <taxon>Bacteroidota</taxon>
        <taxon>Flavobacteriia</taxon>
        <taxon>Flavobacteriales</taxon>
        <taxon>Flavobacteriaceae</taxon>
        <taxon>Tenacibaculum</taxon>
    </lineage>
</organism>
<dbReference type="Gene3D" id="3.30.750.170">
    <property type="match status" value="1"/>
</dbReference>
<dbReference type="GO" id="GO:0006508">
    <property type="term" value="P:proteolysis"/>
    <property type="evidence" value="ECO:0007669"/>
    <property type="project" value="UniProtKB-KW"/>
</dbReference>
<comment type="caution">
    <text evidence="3">The sequence shown here is derived from an EMBL/GenBank/DDBJ whole genome shotgun (WGS) entry which is preliminary data.</text>
</comment>
<dbReference type="PANTHER" id="PTHR32060">
    <property type="entry name" value="TAIL-SPECIFIC PROTEASE"/>
    <property type="match status" value="1"/>
</dbReference>
<dbReference type="InterPro" id="IPR029045">
    <property type="entry name" value="ClpP/crotonase-like_dom_sf"/>
</dbReference>
<name>A0ABM9P6I5_9FLAO</name>
<gene>
    <name evidence="3" type="ORF">T190423A01A_100054</name>
</gene>
<dbReference type="InterPro" id="IPR036034">
    <property type="entry name" value="PDZ_sf"/>
</dbReference>
<dbReference type="SUPFAM" id="SSF52096">
    <property type="entry name" value="ClpP/crotonase"/>
    <property type="match status" value="1"/>
</dbReference>
<evidence type="ECO:0000313" key="3">
    <source>
        <dbReference type="EMBL" id="CAL2101066.1"/>
    </source>
</evidence>
<reference evidence="3 4" key="1">
    <citation type="submission" date="2024-05" db="EMBL/GenBank/DDBJ databases">
        <authorList>
            <person name="Duchaud E."/>
        </authorList>
    </citation>
    <scope>NUCLEOTIDE SEQUENCE [LARGE SCALE GENOMIC DNA]</scope>
    <source>
        <strain evidence="3">Ena-SAMPLE-TAB-13-05-2024-13:56:06:370-140308</strain>
    </source>
</reference>
<dbReference type="PANTHER" id="PTHR32060:SF30">
    <property type="entry name" value="CARBOXY-TERMINAL PROCESSING PROTEASE CTPA"/>
    <property type="match status" value="1"/>
</dbReference>
<accession>A0ABM9P6I5</accession>
<keyword evidence="4" id="KW-1185">Reference proteome</keyword>
<dbReference type="InterPro" id="IPR005151">
    <property type="entry name" value="Tail-specific_protease"/>
</dbReference>
<evidence type="ECO:0000256" key="1">
    <source>
        <dbReference type="SAM" id="SignalP"/>
    </source>
</evidence>
<keyword evidence="1" id="KW-0732">Signal</keyword>
<feature type="signal peptide" evidence="1">
    <location>
        <begin position="1"/>
        <end position="21"/>
    </location>
</feature>
<dbReference type="Gene3D" id="3.90.226.10">
    <property type="entry name" value="2-enoyl-CoA Hydratase, Chain A, domain 1"/>
    <property type="match status" value="1"/>
</dbReference>
<dbReference type="Gene3D" id="2.30.42.10">
    <property type="match status" value="1"/>
</dbReference>
<dbReference type="CDD" id="cd07561">
    <property type="entry name" value="Peptidase_S41_CPP_like"/>
    <property type="match status" value="1"/>
</dbReference>
<dbReference type="Pfam" id="PF18294">
    <property type="entry name" value="Pept_S41_N"/>
    <property type="match status" value="1"/>
</dbReference>
<protein>
    <submittedName>
        <fullName evidence="3">Carboxyl-terminal processing protease</fullName>
        <ecNumber evidence="3">3.4.21.102</ecNumber>
    </submittedName>
</protein>
<dbReference type="Pfam" id="PF03572">
    <property type="entry name" value="Peptidase_S41"/>
    <property type="match status" value="1"/>
</dbReference>